<keyword evidence="2" id="KW-0121">Carboxypeptidase</keyword>
<reference evidence="8" key="1">
    <citation type="submission" date="2017-08" db="EMBL/GenBank/DDBJ databases">
        <authorList>
            <person name="Cuomo C."/>
            <person name="Billmyre B."/>
            <person name="Heitman J."/>
        </authorList>
    </citation>
    <scope>NUCLEOTIDE SEQUENCE</scope>
    <source>
        <strain evidence="8">CBS 12478</strain>
    </source>
</reference>
<feature type="chain" id="PRO_5042598036" description="Alpha/Beta hydrolase protein" evidence="7">
    <location>
        <begin position="20"/>
        <end position="361"/>
    </location>
</feature>
<evidence type="ECO:0000256" key="2">
    <source>
        <dbReference type="ARBA" id="ARBA00022645"/>
    </source>
</evidence>
<keyword evidence="3" id="KW-0645">Protease</keyword>
<dbReference type="GO" id="GO:0006508">
    <property type="term" value="P:proteolysis"/>
    <property type="evidence" value="ECO:0007669"/>
    <property type="project" value="UniProtKB-KW"/>
</dbReference>
<dbReference type="SUPFAM" id="SSF53474">
    <property type="entry name" value="alpha/beta-Hydrolases"/>
    <property type="match status" value="1"/>
</dbReference>
<comment type="similarity">
    <text evidence="1">Belongs to the peptidase S10 family.</text>
</comment>
<proteinExistence type="inferred from homology"/>
<dbReference type="InterPro" id="IPR029058">
    <property type="entry name" value="AB_hydrolase_fold"/>
</dbReference>
<reference evidence="8" key="2">
    <citation type="submission" date="2024-01" db="EMBL/GenBank/DDBJ databases">
        <title>Comparative genomics of Cryptococcus and Kwoniella reveals pathogenesis evolution and contrasting modes of karyotype evolution via chromosome fusion or intercentromeric recombination.</title>
        <authorList>
            <person name="Coelho M.A."/>
            <person name="David-Palma M."/>
            <person name="Shea T."/>
            <person name="Bowers K."/>
            <person name="McGinley-Smith S."/>
            <person name="Mohammad A.W."/>
            <person name="Gnirke A."/>
            <person name="Yurkov A.M."/>
            <person name="Nowrousian M."/>
            <person name="Sun S."/>
            <person name="Cuomo C.A."/>
            <person name="Heitman J."/>
        </authorList>
    </citation>
    <scope>NUCLEOTIDE SEQUENCE</scope>
    <source>
        <strain evidence="8">CBS 12478</strain>
    </source>
</reference>
<dbReference type="PANTHER" id="PTHR11802:SF3">
    <property type="entry name" value="RETINOID-INDUCIBLE SERINE CARBOXYPEPTIDASE"/>
    <property type="match status" value="1"/>
</dbReference>
<evidence type="ECO:0000256" key="1">
    <source>
        <dbReference type="ARBA" id="ARBA00009431"/>
    </source>
</evidence>
<feature type="signal peptide" evidence="7">
    <location>
        <begin position="1"/>
        <end position="19"/>
    </location>
</feature>
<evidence type="ECO:0000256" key="7">
    <source>
        <dbReference type="SAM" id="SignalP"/>
    </source>
</evidence>
<name>A0AAJ8LP18_9TREE</name>
<accession>A0AAJ8LP18</accession>
<protein>
    <recommendedName>
        <fullName evidence="10">Alpha/Beta hydrolase protein</fullName>
    </recommendedName>
</protein>
<evidence type="ECO:0000256" key="6">
    <source>
        <dbReference type="ARBA" id="ARBA00023180"/>
    </source>
</evidence>
<dbReference type="AlphaFoldDB" id="A0AAJ8LP18"/>
<dbReference type="GeneID" id="43590963"/>
<dbReference type="EMBL" id="CP144060">
    <property type="protein sequence ID" value="WWD21407.1"/>
    <property type="molecule type" value="Genomic_DNA"/>
</dbReference>
<keyword evidence="6" id="KW-0325">Glycoprotein</keyword>
<evidence type="ECO:0008006" key="10">
    <source>
        <dbReference type="Google" id="ProtNLM"/>
    </source>
</evidence>
<evidence type="ECO:0000256" key="3">
    <source>
        <dbReference type="ARBA" id="ARBA00022670"/>
    </source>
</evidence>
<dbReference type="Gene3D" id="3.40.50.1820">
    <property type="entry name" value="alpha/beta hydrolase"/>
    <property type="match status" value="2"/>
</dbReference>
<evidence type="ECO:0000256" key="4">
    <source>
        <dbReference type="ARBA" id="ARBA00022729"/>
    </source>
</evidence>
<keyword evidence="5" id="KW-0378">Hydrolase</keyword>
<keyword evidence="4 7" id="KW-0732">Signal</keyword>
<dbReference type="Proteomes" id="UP000322225">
    <property type="component" value="Chromosome 10"/>
</dbReference>
<evidence type="ECO:0000256" key="5">
    <source>
        <dbReference type="ARBA" id="ARBA00022801"/>
    </source>
</evidence>
<keyword evidence="9" id="KW-1185">Reference proteome</keyword>
<organism evidence="8 9">
    <name type="scientific">Kwoniella shandongensis</name>
    <dbReference type="NCBI Taxonomy" id="1734106"/>
    <lineage>
        <taxon>Eukaryota</taxon>
        <taxon>Fungi</taxon>
        <taxon>Dikarya</taxon>
        <taxon>Basidiomycota</taxon>
        <taxon>Agaricomycotina</taxon>
        <taxon>Tremellomycetes</taxon>
        <taxon>Tremellales</taxon>
        <taxon>Cryptococcaceae</taxon>
        <taxon>Kwoniella</taxon>
    </lineage>
</organism>
<dbReference type="RefSeq" id="XP_065823814.1">
    <property type="nucleotide sequence ID" value="XM_065967742.1"/>
</dbReference>
<evidence type="ECO:0000313" key="8">
    <source>
        <dbReference type="EMBL" id="WWD21407.1"/>
    </source>
</evidence>
<dbReference type="Pfam" id="PF00450">
    <property type="entry name" value="Peptidase_S10"/>
    <property type="match status" value="2"/>
</dbReference>
<dbReference type="InterPro" id="IPR001563">
    <property type="entry name" value="Peptidase_S10"/>
</dbReference>
<dbReference type="PANTHER" id="PTHR11802">
    <property type="entry name" value="SERINE PROTEASE FAMILY S10 SERINE CARBOXYPEPTIDASE"/>
    <property type="match status" value="1"/>
</dbReference>
<evidence type="ECO:0000313" key="9">
    <source>
        <dbReference type="Proteomes" id="UP000322225"/>
    </source>
</evidence>
<gene>
    <name evidence="8" type="ORF">CI109_105892</name>
</gene>
<dbReference type="KEGG" id="ksn:43590963"/>
<dbReference type="GO" id="GO:0004185">
    <property type="term" value="F:serine-type carboxypeptidase activity"/>
    <property type="evidence" value="ECO:0007669"/>
    <property type="project" value="InterPro"/>
</dbReference>
<sequence length="361" mass="39778">MRLTTVITSLLALLCSSSAARVQPQTPLRALSRAPKVVSPTLCPDDTTVSHAVEDLANIQQYSGYLPGSSIFFWFFPSRSHPETDPVGIWSNGGPGSSALTGMQYAGPCYVEKDGHGGWEMRTREWSFNNNASILMIDNTFVKTFPEYASNPWAVNSLSYGGAAAGQYASTVASLPYALTGLNIYDYRTAEPYDETGVIAYYNNATVQAELGVIHKPSDASKLWEAHSARIWHAYVFSGDWDVQTDVYFERLLRSGVSVLKYEGMVDFICNYLGVREIMANLPNYERQSTFNTLPMLNWTTGGNETPAGMYKCIAGRDVDEGNLCYVEIEGAGHVLSLDKPKEGSWMMSQWMQGQALSHAA</sequence>